<reference evidence="8 9" key="1">
    <citation type="submission" date="2021-03" db="EMBL/GenBank/DDBJ databases">
        <title>Sequencing the genomes of 1000 actinobacteria strains.</title>
        <authorList>
            <person name="Klenk H.-P."/>
        </authorList>
    </citation>
    <scope>NUCLEOTIDE SEQUENCE [LARGE SCALE GENOMIC DNA]</scope>
    <source>
        <strain evidence="8 9">DSM 15797</strain>
    </source>
</reference>
<evidence type="ECO:0000313" key="9">
    <source>
        <dbReference type="Proteomes" id="UP001296993"/>
    </source>
</evidence>
<evidence type="ECO:0000313" key="8">
    <source>
        <dbReference type="EMBL" id="MBP2388424.1"/>
    </source>
</evidence>
<evidence type="ECO:0000256" key="6">
    <source>
        <dbReference type="SAM" id="MobiDB-lite"/>
    </source>
</evidence>
<feature type="transmembrane region" description="Helical" evidence="7">
    <location>
        <begin position="433"/>
        <end position="453"/>
    </location>
</feature>
<dbReference type="CDD" id="cd11555">
    <property type="entry name" value="SLC-NCS1sbd_u1"/>
    <property type="match status" value="1"/>
</dbReference>
<comment type="caution">
    <text evidence="8">The sequence shown here is derived from an EMBL/GenBank/DDBJ whole genome shotgun (WGS) entry which is preliminary data.</text>
</comment>
<dbReference type="PANTHER" id="PTHR30618:SF6">
    <property type="entry name" value="NCS1 FAMILY NUCLEOBASE:CATION SYMPORTER-1"/>
    <property type="match status" value="1"/>
</dbReference>
<accession>A0ABS4XIX1</accession>
<keyword evidence="9" id="KW-1185">Reference proteome</keyword>
<feature type="transmembrane region" description="Helical" evidence="7">
    <location>
        <begin position="379"/>
        <end position="399"/>
    </location>
</feature>
<sequence>MSLEQNTEQGDPTSNQHFSPRLSNEDLLPVKTKTWGTYSLFSMWMSNVHSVAGYVFAASLFALGIPGWQVLIALLLGIGLTNFFVNKVGKIGQTYGIPFAVSCRPSFGVLGANIPGIIKAVIATCWYGIQTWVASTAIVVALLRFFPNLTPLTEDSFLGLSTLGWIAFLVLWAIQFIVFYRGIETVRRFCDWAGPGVYVVMFLLAGWIVMKAGPGNISFTLSSEQLTGGQMWGMFITAVALVVSYFAGTTLNFADFSRLLKSPKSMKRGNFLGLPVNLMIFALVTVVTTSGGFEVFGEMIMDPVHLVARIDHTTAVLLGVLTFAISTVATNIVANFISAAFDLANFIPSKINFRKGGIIASILAIVVMPWNLYSNPDMIQYTLGTLGALIGPLFGILMADFYRVRKQHIDTSALYTDSPTAAYWYTKGFNLTAVKTLAVAAAFSVSAALVPMFSVIAPFSWFIGAGAAFALYPYLARHPKHGLAAQSATNATVSDPAS</sequence>
<dbReference type="Pfam" id="PF02133">
    <property type="entry name" value="Transp_cyt_pur"/>
    <property type="match status" value="1"/>
</dbReference>
<comment type="subcellular location">
    <subcellularLocation>
        <location evidence="1">Membrane</location>
        <topology evidence="1">Multi-pass membrane protein</topology>
    </subcellularLocation>
</comment>
<organism evidence="8 9">
    <name type="scientific">Paeniglutamicibacter kerguelensis</name>
    <dbReference type="NCBI Taxonomy" id="254788"/>
    <lineage>
        <taxon>Bacteria</taxon>
        <taxon>Bacillati</taxon>
        <taxon>Actinomycetota</taxon>
        <taxon>Actinomycetes</taxon>
        <taxon>Micrococcales</taxon>
        <taxon>Micrococcaceae</taxon>
        <taxon>Paeniglutamicibacter</taxon>
    </lineage>
</organism>
<comment type="similarity">
    <text evidence="2">Belongs to the purine-cytosine permease (2.A.39) family.</text>
</comment>
<feature type="transmembrane region" description="Helical" evidence="7">
    <location>
        <begin position="356"/>
        <end position="373"/>
    </location>
</feature>
<gene>
    <name evidence="8" type="ORF">JOF47_003997</name>
</gene>
<keyword evidence="5 7" id="KW-0472">Membrane</keyword>
<feature type="transmembrane region" description="Helical" evidence="7">
    <location>
        <begin position="459"/>
        <end position="476"/>
    </location>
</feature>
<dbReference type="PANTHER" id="PTHR30618">
    <property type="entry name" value="NCS1 FAMILY PURINE/PYRIMIDINE TRANSPORTER"/>
    <property type="match status" value="1"/>
</dbReference>
<keyword evidence="3 7" id="KW-0812">Transmembrane</keyword>
<evidence type="ECO:0000256" key="4">
    <source>
        <dbReference type="ARBA" id="ARBA00022989"/>
    </source>
</evidence>
<dbReference type="RefSeq" id="WP_210002026.1">
    <property type="nucleotide sequence ID" value="NZ_BAAAJY010000001.1"/>
</dbReference>
<evidence type="ECO:0000256" key="2">
    <source>
        <dbReference type="ARBA" id="ARBA00008974"/>
    </source>
</evidence>
<feature type="transmembrane region" description="Helical" evidence="7">
    <location>
        <begin position="316"/>
        <end position="344"/>
    </location>
</feature>
<feature type="transmembrane region" description="Helical" evidence="7">
    <location>
        <begin position="125"/>
        <end position="146"/>
    </location>
</feature>
<dbReference type="Gene3D" id="1.10.4160.10">
    <property type="entry name" value="Hydantoin permease"/>
    <property type="match status" value="1"/>
</dbReference>
<evidence type="ECO:0000256" key="3">
    <source>
        <dbReference type="ARBA" id="ARBA00022692"/>
    </source>
</evidence>
<feature type="transmembrane region" description="Helical" evidence="7">
    <location>
        <begin position="192"/>
        <end position="210"/>
    </location>
</feature>
<evidence type="ECO:0000256" key="7">
    <source>
        <dbReference type="SAM" id="Phobius"/>
    </source>
</evidence>
<dbReference type="InterPro" id="IPR045225">
    <property type="entry name" value="Uracil/uridine/allantoin_perm"/>
</dbReference>
<proteinExistence type="inferred from homology"/>
<feature type="transmembrane region" description="Helical" evidence="7">
    <location>
        <begin position="230"/>
        <end position="253"/>
    </location>
</feature>
<protein>
    <submittedName>
        <fullName evidence="8">NCS1 family nucleobase:cation symporter-1</fullName>
    </submittedName>
</protein>
<evidence type="ECO:0000256" key="1">
    <source>
        <dbReference type="ARBA" id="ARBA00004141"/>
    </source>
</evidence>
<dbReference type="Proteomes" id="UP001296993">
    <property type="component" value="Unassembled WGS sequence"/>
</dbReference>
<evidence type="ECO:0000256" key="5">
    <source>
        <dbReference type="ARBA" id="ARBA00023136"/>
    </source>
</evidence>
<feature type="transmembrane region" description="Helical" evidence="7">
    <location>
        <begin position="158"/>
        <end position="180"/>
    </location>
</feature>
<keyword evidence="4 7" id="KW-1133">Transmembrane helix</keyword>
<dbReference type="InterPro" id="IPR001248">
    <property type="entry name" value="Pur-cyt_permease"/>
</dbReference>
<dbReference type="EMBL" id="JAGIOF010000003">
    <property type="protein sequence ID" value="MBP2388424.1"/>
    <property type="molecule type" value="Genomic_DNA"/>
</dbReference>
<name>A0ABS4XIX1_9MICC</name>
<feature type="region of interest" description="Disordered" evidence="6">
    <location>
        <begin position="1"/>
        <end position="21"/>
    </location>
</feature>
<feature type="transmembrane region" description="Helical" evidence="7">
    <location>
        <begin position="274"/>
        <end position="296"/>
    </location>
</feature>
<feature type="transmembrane region" description="Helical" evidence="7">
    <location>
        <begin position="51"/>
        <end position="80"/>
    </location>
</feature>